<dbReference type="OrthoDB" id="123929at2759"/>
<comment type="caution">
    <text evidence="9">The sequence shown here is derived from an EMBL/GenBank/DDBJ whole genome shotgun (WGS) entry which is preliminary data.</text>
</comment>
<evidence type="ECO:0000259" key="8">
    <source>
        <dbReference type="PROSITE" id="PS50067"/>
    </source>
</evidence>
<dbReference type="GO" id="GO:0005871">
    <property type="term" value="C:kinesin complex"/>
    <property type="evidence" value="ECO:0007669"/>
    <property type="project" value="TreeGrafter"/>
</dbReference>
<evidence type="ECO:0000313" key="10">
    <source>
        <dbReference type="Proteomes" id="UP001150925"/>
    </source>
</evidence>
<feature type="compositionally biased region" description="Polar residues" evidence="7">
    <location>
        <begin position="1115"/>
        <end position="1134"/>
    </location>
</feature>
<dbReference type="GO" id="GO:0016887">
    <property type="term" value="F:ATP hydrolysis activity"/>
    <property type="evidence" value="ECO:0007669"/>
    <property type="project" value="TreeGrafter"/>
</dbReference>
<evidence type="ECO:0000256" key="1">
    <source>
        <dbReference type="ARBA" id="ARBA00022701"/>
    </source>
</evidence>
<comment type="similarity">
    <text evidence="5">Belongs to the TRAFAC class myosin-kinesin ATPase superfamily. Kinesin family.</text>
</comment>
<feature type="domain" description="Kinesin motor" evidence="8">
    <location>
        <begin position="1"/>
        <end position="398"/>
    </location>
</feature>
<dbReference type="PRINTS" id="PR00380">
    <property type="entry name" value="KINESINHEAVY"/>
</dbReference>
<proteinExistence type="inferred from homology"/>
<dbReference type="GO" id="GO:0005524">
    <property type="term" value="F:ATP binding"/>
    <property type="evidence" value="ECO:0007669"/>
    <property type="project" value="UniProtKB-UniRule"/>
</dbReference>
<name>A0A9W8ARV0_9FUNG</name>
<dbReference type="SMART" id="SM00129">
    <property type="entry name" value="KISc"/>
    <property type="match status" value="1"/>
</dbReference>
<feature type="compositionally biased region" description="Polar residues" evidence="7">
    <location>
        <begin position="1058"/>
        <end position="1072"/>
    </location>
</feature>
<dbReference type="GO" id="GO:0008017">
    <property type="term" value="F:microtubule binding"/>
    <property type="evidence" value="ECO:0007669"/>
    <property type="project" value="InterPro"/>
</dbReference>
<dbReference type="Proteomes" id="UP001150925">
    <property type="component" value="Unassembled WGS sequence"/>
</dbReference>
<protein>
    <recommendedName>
        <fullName evidence="8">Kinesin motor domain-containing protein</fullName>
    </recommendedName>
</protein>
<dbReference type="GO" id="GO:0007018">
    <property type="term" value="P:microtubule-based movement"/>
    <property type="evidence" value="ECO:0007669"/>
    <property type="project" value="InterPro"/>
</dbReference>
<dbReference type="InterPro" id="IPR001752">
    <property type="entry name" value="Kinesin_motor_dom"/>
</dbReference>
<keyword evidence="6" id="KW-0175">Coiled coil</keyword>
<dbReference type="Gene3D" id="3.40.850.10">
    <property type="entry name" value="Kinesin motor domain"/>
    <property type="match status" value="1"/>
</dbReference>
<keyword evidence="3 5" id="KW-0067">ATP-binding</keyword>
<feature type="compositionally biased region" description="Polar residues" evidence="7">
    <location>
        <begin position="450"/>
        <end position="463"/>
    </location>
</feature>
<evidence type="ECO:0000256" key="5">
    <source>
        <dbReference type="PROSITE-ProRule" id="PRU00283"/>
    </source>
</evidence>
<keyword evidence="1" id="KW-0493">Microtubule</keyword>
<dbReference type="PANTHER" id="PTHR24115:SF1008">
    <property type="entry name" value="KINESIN-LIKE PROTEIN SUBITO"/>
    <property type="match status" value="1"/>
</dbReference>
<dbReference type="SUPFAM" id="SSF52540">
    <property type="entry name" value="P-loop containing nucleoside triphosphate hydrolases"/>
    <property type="match status" value="1"/>
</dbReference>
<keyword evidence="4 5" id="KW-0505">Motor protein</keyword>
<sequence length="1194" mass="133187">MFQSTTLPVIQELFDGYNTLIFAYGVTNSGKTYTIQGTRDQPGIIPRTMNIILHHIKGAQSQSRIRPSRATEAMHCTEDSLMWPQFRASREQSHVKQSLNDLLAPDEHILNLDTSEFEYAVWVSYAEIYNEYIYDLLDLKTLITGTAVPDDLASTGSRINSPEPSAASKRATRRKHQGSGVGLNGDNVGSQINAADPVTMSPSKRTTLKIRTNLDDDHYLEGITEVRVHTLEDALAVLAHGQRHRTANSTLLNSESSRSHSIFTIKLLRIRRGLTVDASTQLGPQMVQVQKMSIVDLAGSERAAKTHNTGERLHEAGMINKSLMVLSNCLETLRFNQFKHDRIKAQIVPFRESQLTKLFQSSFMGGAKTVMLVNVNPFDDSFEETQRVLKFAAVAKDVTTVHKPVAATPLYRAVLHSKPPAFGLYEEPPEQDRPPKRKRGTPLAVPDPSEINSDSISPSLVPTSPFLTTHTRCSSPATTIVDLKLPLPGHAGSSPGESVELVDAGESTTPLDAANATVPQATDNPSNDKCDSPMVTEGESEPMQEEANAFSFNFSIKQTNGGTDEDPDSAQRVPRDSIRLTQDEWQEHQDYAAQLRKTIDELKQQYAEAQYRCAQIECEVRQELSQDYNRKILDMEERYNQRLQDEVHLNEERCKTKLDILARTHSVTVQQEEPPTPAHTCDHQAQLDDFESTVNQLRSELNRCKIQEAQFVARVEQLTSDLDSKHASWQEEKTLRLLLKNQNTTLENELRRAKGIRTECERRISSHGLTWQSQVKDLNRELEQLTKDHARDRMKWEREKFNLEASLADLRGQLQYEKEGRRSLANQNSINPEDRRQSRESYDYALLQQIQKLQKRLQETEKDKRRVELSKAEHEAGLQDLQTKNEYLLQQIRILRMANANRSTTSTVTETPVTSKVLRVFQHLTPEVKQARSPSVPTTILTSFANNIPPSAQTSRVASHGQTLLSGLPPASAAPLSASMPGSDVDEGVAGGVQPAKRLMKSNFIKKSLFGKKQLQYDEYAAEVVAVDQRQQLTGAVYRGPIIPTATGGINVVFSELAQESQPSKAPTSPTRQSHRSGDSSVDVDSIATDPFLPTSSPGQADAGNYRPLIVSQGLAPTTPQKPRRQSSIDLGSLRTQRLPRGSEITSNSAVALVSPQRSVTKKGTAFNDHVPGSPSRRLFLSPWLEKAKATFRH</sequence>
<feature type="region of interest" description="Disordered" evidence="7">
    <location>
        <begin position="151"/>
        <end position="200"/>
    </location>
</feature>
<evidence type="ECO:0000256" key="3">
    <source>
        <dbReference type="ARBA" id="ARBA00022840"/>
    </source>
</evidence>
<keyword evidence="10" id="KW-1185">Reference proteome</keyword>
<dbReference type="EMBL" id="JANBPY010001648">
    <property type="protein sequence ID" value="KAJ1959227.1"/>
    <property type="molecule type" value="Genomic_DNA"/>
</dbReference>
<reference evidence="9" key="1">
    <citation type="submission" date="2022-07" db="EMBL/GenBank/DDBJ databases">
        <title>Phylogenomic reconstructions and comparative analyses of Kickxellomycotina fungi.</title>
        <authorList>
            <person name="Reynolds N.K."/>
            <person name="Stajich J.E."/>
            <person name="Barry K."/>
            <person name="Grigoriev I.V."/>
            <person name="Crous P."/>
            <person name="Smith M.E."/>
        </authorList>
    </citation>
    <scope>NUCLEOTIDE SEQUENCE</scope>
    <source>
        <strain evidence="9">RSA 1196</strain>
    </source>
</reference>
<feature type="region of interest" description="Disordered" evidence="7">
    <location>
        <begin position="1058"/>
        <end position="1134"/>
    </location>
</feature>
<dbReference type="InterPro" id="IPR027640">
    <property type="entry name" value="Kinesin-like_fam"/>
</dbReference>
<dbReference type="PROSITE" id="PS50067">
    <property type="entry name" value="KINESIN_MOTOR_2"/>
    <property type="match status" value="1"/>
</dbReference>
<feature type="coiled-coil region" evidence="6">
    <location>
        <begin position="743"/>
        <end position="813"/>
    </location>
</feature>
<dbReference type="InterPro" id="IPR027417">
    <property type="entry name" value="P-loop_NTPase"/>
</dbReference>
<feature type="region of interest" description="Disordered" evidence="7">
    <location>
        <begin position="516"/>
        <end position="539"/>
    </location>
</feature>
<feature type="binding site" evidence="5">
    <location>
        <begin position="25"/>
        <end position="32"/>
    </location>
    <ligand>
        <name>ATP</name>
        <dbReference type="ChEBI" id="CHEBI:30616"/>
    </ligand>
</feature>
<keyword evidence="2 5" id="KW-0547">Nucleotide-binding</keyword>
<dbReference type="GO" id="GO:0005874">
    <property type="term" value="C:microtubule"/>
    <property type="evidence" value="ECO:0007669"/>
    <property type="project" value="UniProtKB-KW"/>
</dbReference>
<evidence type="ECO:0000256" key="6">
    <source>
        <dbReference type="SAM" id="Coils"/>
    </source>
</evidence>
<organism evidence="9 10">
    <name type="scientific">Dispira parvispora</name>
    <dbReference type="NCBI Taxonomy" id="1520584"/>
    <lineage>
        <taxon>Eukaryota</taxon>
        <taxon>Fungi</taxon>
        <taxon>Fungi incertae sedis</taxon>
        <taxon>Zoopagomycota</taxon>
        <taxon>Kickxellomycotina</taxon>
        <taxon>Dimargaritomycetes</taxon>
        <taxon>Dimargaritales</taxon>
        <taxon>Dimargaritaceae</taxon>
        <taxon>Dispira</taxon>
    </lineage>
</organism>
<dbReference type="GO" id="GO:0003777">
    <property type="term" value="F:microtubule motor activity"/>
    <property type="evidence" value="ECO:0007669"/>
    <property type="project" value="InterPro"/>
</dbReference>
<feature type="compositionally biased region" description="Polar residues" evidence="7">
    <location>
        <begin position="154"/>
        <end position="163"/>
    </location>
</feature>
<gene>
    <name evidence="9" type="ORF">IWQ62_004698</name>
</gene>
<dbReference type="PANTHER" id="PTHR24115">
    <property type="entry name" value="KINESIN-RELATED"/>
    <property type="match status" value="1"/>
</dbReference>
<dbReference type="Pfam" id="PF00225">
    <property type="entry name" value="Kinesin"/>
    <property type="match status" value="2"/>
</dbReference>
<evidence type="ECO:0000256" key="7">
    <source>
        <dbReference type="SAM" id="MobiDB-lite"/>
    </source>
</evidence>
<dbReference type="GO" id="GO:0005634">
    <property type="term" value="C:nucleus"/>
    <property type="evidence" value="ECO:0007669"/>
    <property type="project" value="TreeGrafter"/>
</dbReference>
<accession>A0A9W8ARV0</accession>
<feature type="coiled-coil region" evidence="6">
    <location>
        <begin position="585"/>
        <end position="619"/>
    </location>
</feature>
<dbReference type="InterPro" id="IPR036961">
    <property type="entry name" value="Kinesin_motor_dom_sf"/>
</dbReference>
<dbReference type="AlphaFoldDB" id="A0A9W8ARV0"/>
<evidence type="ECO:0000256" key="4">
    <source>
        <dbReference type="ARBA" id="ARBA00023175"/>
    </source>
</evidence>
<feature type="region of interest" description="Disordered" evidence="7">
    <location>
        <begin position="422"/>
        <end position="463"/>
    </location>
</feature>
<feature type="region of interest" description="Disordered" evidence="7">
    <location>
        <begin position="818"/>
        <end position="838"/>
    </location>
</feature>
<evidence type="ECO:0000313" key="9">
    <source>
        <dbReference type="EMBL" id="KAJ1959227.1"/>
    </source>
</evidence>
<evidence type="ECO:0000256" key="2">
    <source>
        <dbReference type="ARBA" id="ARBA00022741"/>
    </source>
</evidence>